<proteinExistence type="predicted"/>
<evidence type="ECO:0000313" key="1">
    <source>
        <dbReference type="EMBL" id="MBL0427008.1"/>
    </source>
</evidence>
<name>A0ABS1JS20_9BURK</name>
<organism evidence="1 2">
    <name type="scientific">Ramlibacter alkalitolerans</name>
    <dbReference type="NCBI Taxonomy" id="2039631"/>
    <lineage>
        <taxon>Bacteria</taxon>
        <taxon>Pseudomonadati</taxon>
        <taxon>Pseudomonadota</taxon>
        <taxon>Betaproteobacteria</taxon>
        <taxon>Burkholderiales</taxon>
        <taxon>Comamonadaceae</taxon>
        <taxon>Ramlibacter</taxon>
    </lineage>
</organism>
<dbReference type="EMBL" id="JAEQND010000010">
    <property type="protein sequence ID" value="MBL0427008.1"/>
    <property type="molecule type" value="Genomic_DNA"/>
</dbReference>
<evidence type="ECO:0008006" key="3">
    <source>
        <dbReference type="Google" id="ProtNLM"/>
    </source>
</evidence>
<reference evidence="1 2" key="1">
    <citation type="journal article" date="2017" name="Int. J. Syst. Evol. Microbiol.">
        <title>Ramlibacter alkalitolerans sp. nov., alkali-tolerant bacterium isolated from soil of ginseng.</title>
        <authorList>
            <person name="Lee D.H."/>
            <person name="Cha C.J."/>
        </authorList>
    </citation>
    <scope>NUCLEOTIDE SEQUENCE [LARGE SCALE GENOMIC DNA]</scope>
    <source>
        <strain evidence="1 2">KACC 19305</strain>
    </source>
</reference>
<accession>A0ABS1JS20</accession>
<keyword evidence="2" id="KW-1185">Reference proteome</keyword>
<dbReference type="Proteomes" id="UP000622707">
    <property type="component" value="Unassembled WGS sequence"/>
</dbReference>
<gene>
    <name evidence="1" type="ORF">JI746_17975</name>
</gene>
<sequence length="116" mass="13208">MFRVPSSWSWWQEPRDDRELVRLDVVGLAAEIATVARNIEDVLPPVGAYRNADQVRARCRSYLHMALLVLSAEKSFEDVSGAELLEALDVFRDLQRKVVLLREEAERLGDSLLPVC</sequence>
<dbReference type="RefSeq" id="WP_201691503.1">
    <property type="nucleotide sequence ID" value="NZ_JAEQND010000010.1"/>
</dbReference>
<protein>
    <recommendedName>
        <fullName evidence="3">Four helix bundle protein</fullName>
    </recommendedName>
</protein>
<comment type="caution">
    <text evidence="1">The sequence shown here is derived from an EMBL/GenBank/DDBJ whole genome shotgun (WGS) entry which is preliminary data.</text>
</comment>
<evidence type="ECO:0000313" key="2">
    <source>
        <dbReference type="Proteomes" id="UP000622707"/>
    </source>
</evidence>